<gene>
    <name evidence="13" type="primary">sglT_5</name>
    <name evidence="13" type="ORF">HOV93_48610</name>
</gene>
<accession>A0A7V8VA31</accession>
<evidence type="ECO:0000256" key="9">
    <source>
        <dbReference type="ARBA" id="ARBA00023136"/>
    </source>
</evidence>
<protein>
    <submittedName>
        <fullName evidence="13">Sodium/glucose cotransporter</fullName>
    </submittedName>
</protein>
<dbReference type="Proteomes" id="UP000551616">
    <property type="component" value="Unassembled WGS sequence"/>
</dbReference>
<dbReference type="CDD" id="cd11495">
    <property type="entry name" value="SLC5sbd_NIS-like_u3"/>
    <property type="match status" value="1"/>
</dbReference>
<feature type="transmembrane region" description="Helical" evidence="12">
    <location>
        <begin position="304"/>
        <end position="328"/>
    </location>
</feature>
<dbReference type="EMBL" id="JABRWO010000018">
    <property type="protein sequence ID" value="MBA2117660.1"/>
    <property type="molecule type" value="Genomic_DNA"/>
</dbReference>
<keyword evidence="4" id="KW-1003">Cell membrane</keyword>
<evidence type="ECO:0000256" key="2">
    <source>
        <dbReference type="ARBA" id="ARBA00006434"/>
    </source>
</evidence>
<dbReference type="InterPro" id="IPR038377">
    <property type="entry name" value="Na/Glc_symporter_sf"/>
</dbReference>
<dbReference type="Pfam" id="PF00474">
    <property type="entry name" value="SSF"/>
    <property type="match status" value="1"/>
</dbReference>
<feature type="transmembrane region" description="Helical" evidence="12">
    <location>
        <begin position="434"/>
        <end position="454"/>
    </location>
</feature>
<keyword evidence="6 12" id="KW-1133">Transmembrane helix</keyword>
<keyword evidence="3" id="KW-0813">Transport</keyword>
<feature type="transmembrane region" description="Helical" evidence="12">
    <location>
        <begin position="486"/>
        <end position="508"/>
    </location>
</feature>
<organism evidence="13 14">
    <name type="scientific">Bremerella alba</name>
    <dbReference type="NCBI Taxonomy" id="980252"/>
    <lineage>
        <taxon>Bacteria</taxon>
        <taxon>Pseudomonadati</taxon>
        <taxon>Planctomycetota</taxon>
        <taxon>Planctomycetia</taxon>
        <taxon>Pirellulales</taxon>
        <taxon>Pirellulaceae</taxon>
        <taxon>Bremerella</taxon>
    </lineage>
</organism>
<reference evidence="13 14" key="1">
    <citation type="submission" date="2020-05" db="EMBL/GenBank/DDBJ databases">
        <title>Bremerella alba sp. nov., a novel planctomycete isolated from the surface of the macroalga Fucus spiralis.</title>
        <authorList>
            <person name="Godinho O."/>
            <person name="Botelho R."/>
            <person name="Albuquerque L."/>
            <person name="Wiegand S."/>
            <person name="Da Costa M.S."/>
            <person name="Lobo-Da-Cunha A."/>
            <person name="Jogler C."/>
            <person name="Lage O.M."/>
        </authorList>
    </citation>
    <scope>NUCLEOTIDE SEQUENCE [LARGE SCALE GENOMIC DNA]</scope>
    <source>
        <strain evidence="13 14">FF15</strain>
    </source>
</reference>
<keyword evidence="5 12" id="KW-0812">Transmembrane</keyword>
<comment type="subcellular location">
    <subcellularLocation>
        <location evidence="1">Cell membrane</location>
        <topology evidence="1">Multi-pass membrane protein</topology>
    </subcellularLocation>
</comment>
<dbReference type="RefSeq" id="WP_207399035.1">
    <property type="nucleotide sequence ID" value="NZ_JABRWO010000018.1"/>
</dbReference>
<proteinExistence type="inferred from homology"/>
<evidence type="ECO:0000256" key="3">
    <source>
        <dbReference type="ARBA" id="ARBA00022448"/>
    </source>
</evidence>
<dbReference type="AlphaFoldDB" id="A0A7V8VA31"/>
<feature type="transmembrane region" description="Helical" evidence="12">
    <location>
        <begin position="112"/>
        <end position="132"/>
    </location>
</feature>
<keyword evidence="10" id="KW-0739">Sodium transport</keyword>
<feature type="transmembrane region" description="Helical" evidence="12">
    <location>
        <begin position="152"/>
        <end position="179"/>
    </location>
</feature>
<dbReference type="GO" id="GO:0006814">
    <property type="term" value="P:sodium ion transport"/>
    <property type="evidence" value="ECO:0007669"/>
    <property type="project" value="UniProtKB-KW"/>
</dbReference>
<dbReference type="PANTHER" id="PTHR42985:SF40">
    <property type="entry name" value="LD47995P-RELATED"/>
    <property type="match status" value="1"/>
</dbReference>
<evidence type="ECO:0000256" key="11">
    <source>
        <dbReference type="RuleBase" id="RU362091"/>
    </source>
</evidence>
<keyword evidence="8" id="KW-0406">Ion transport</keyword>
<comment type="similarity">
    <text evidence="2 11">Belongs to the sodium:solute symporter (SSF) (TC 2.A.21) family.</text>
</comment>
<name>A0A7V8VA31_9BACT</name>
<feature type="transmembrane region" description="Helical" evidence="12">
    <location>
        <begin position="461"/>
        <end position="480"/>
    </location>
</feature>
<evidence type="ECO:0000256" key="1">
    <source>
        <dbReference type="ARBA" id="ARBA00004651"/>
    </source>
</evidence>
<dbReference type="PANTHER" id="PTHR42985">
    <property type="entry name" value="SODIUM-COUPLED MONOCARBOXYLATE TRANSPORTER"/>
    <property type="match status" value="1"/>
</dbReference>
<feature type="transmembrane region" description="Helical" evidence="12">
    <location>
        <begin position="407"/>
        <end position="428"/>
    </location>
</feature>
<feature type="transmembrane region" description="Helical" evidence="12">
    <location>
        <begin position="348"/>
        <end position="369"/>
    </location>
</feature>
<sequence>MNWKRIGAILVMTPGIASELWAQEVVATKQADPVSFSWINWVVLVAYLAGMIGVGIFFSRRESDSRDFFLAGGRIPWWAAGLSIYGTQLSAITFMSVPALALTQGGNWTRLVGSWTILLLAPLIIFFFLPLFRRLNVQTAYEYLEYRFNVIVRWLASLTFISFQVGRMGIVLLLPAAAISAATGVNVLLAIVVMGVLATTYTVLGGIEAVIWTDVVQVVVLIGGAILCLGASIWAVGSPATAWEMAYSADKVTLFDWSTSLDAPTSWVLFIGFFFINLVSYTTDQTVVQRYLTTKDETASARSIWLNAIMVIPTGILFMALGTSLWVFYEVHPELATPESADQIVPWFIVRELPVGVAGLVIAGIFAAAMSSLDSSMNSIASAIVNDFWLRVKGEATPHQELRIARILTLIIGALGTAMALIMGVLNITSLFDYFNLMIGMLGGGLAGIFLLAVFTTRTHWIGAIVGLISGAIATGIVQFDTSIHVYLAGAAGTVTCFIVGYLSSWVIPCTRNDLAGLTIHTMRRPQSQPQEEVACPPSMKVSTR</sequence>
<evidence type="ECO:0000256" key="5">
    <source>
        <dbReference type="ARBA" id="ARBA00022692"/>
    </source>
</evidence>
<comment type="caution">
    <text evidence="13">The sequence shown here is derived from an EMBL/GenBank/DDBJ whole genome shotgun (WGS) entry which is preliminary data.</text>
</comment>
<evidence type="ECO:0000313" key="14">
    <source>
        <dbReference type="Proteomes" id="UP000551616"/>
    </source>
</evidence>
<evidence type="ECO:0000256" key="4">
    <source>
        <dbReference type="ARBA" id="ARBA00022475"/>
    </source>
</evidence>
<evidence type="ECO:0000256" key="10">
    <source>
        <dbReference type="ARBA" id="ARBA00023201"/>
    </source>
</evidence>
<feature type="transmembrane region" description="Helical" evidence="12">
    <location>
        <begin position="216"/>
        <end position="237"/>
    </location>
</feature>
<dbReference type="NCBIfam" id="TIGR00813">
    <property type="entry name" value="sss"/>
    <property type="match status" value="1"/>
</dbReference>
<feature type="transmembrane region" description="Helical" evidence="12">
    <location>
        <begin position="265"/>
        <end position="283"/>
    </location>
</feature>
<dbReference type="GO" id="GO:0005886">
    <property type="term" value="C:plasma membrane"/>
    <property type="evidence" value="ECO:0007669"/>
    <property type="project" value="UniProtKB-SubCell"/>
</dbReference>
<evidence type="ECO:0000256" key="12">
    <source>
        <dbReference type="SAM" id="Phobius"/>
    </source>
</evidence>
<feature type="transmembrane region" description="Helical" evidence="12">
    <location>
        <begin position="78"/>
        <end position="100"/>
    </location>
</feature>
<dbReference type="GO" id="GO:0015293">
    <property type="term" value="F:symporter activity"/>
    <property type="evidence" value="ECO:0007669"/>
    <property type="project" value="TreeGrafter"/>
</dbReference>
<dbReference type="Gene3D" id="1.20.1730.10">
    <property type="entry name" value="Sodium/glucose cotransporter"/>
    <property type="match status" value="1"/>
</dbReference>
<evidence type="ECO:0000313" key="13">
    <source>
        <dbReference type="EMBL" id="MBA2117660.1"/>
    </source>
</evidence>
<keyword evidence="14" id="KW-1185">Reference proteome</keyword>
<dbReference type="InterPro" id="IPR001734">
    <property type="entry name" value="Na/solute_symporter"/>
</dbReference>
<evidence type="ECO:0000256" key="6">
    <source>
        <dbReference type="ARBA" id="ARBA00022989"/>
    </source>
</evidence>
<keyword evidence="9 12" id="KW-0472">Membrane</keyword>
<keyword evidence="7" id="KW-0915">Sodium</keyword>
<dbReference type="PROSITE" id="PS50283">
    <property type="entry name" value="NA_SOLUT_SYMP_3"/>
    <property type="match status" value="1"/>
</dbReference>
<feature type="transmembrane region" description="Helical" evidence="12">
    <location>
        <begin position="38"/>
        <end position="58"/>
    </location>
</feature>
<evidence type="ECO:0000256" key="8">
    <source>
        <dbReference type="ARBA" id="ARBA00023065"/>
    </source>
</evidence>
<dbReference type="InterPro" id="IPR051163">
    <property type="entry name" value="Sodium:Solute_Symporter_SSF"/>
</dbReference>
<evidence type="ECO:0000256" key="7">
    <source>
        <dbReference type="ARBA" id="ARBA00023053"/>
    </source>
</evidence>
<feature type="transmembrane region" description="Helical" evidence="12">
    <location>
        <begin position="185"/>
        <end position="204"/>
    </location>
</feature>